<feature type="transmembrane region" description="Helical" evidence="6">
    <location>
        <begin position="184"/>
        <end position="204"/>
    </location>
</feature>
<accession>A0AAE4I298</accession>
<evidence type="ECO:0000256" key="4">
    <source>
        <dbReference type="ARBA" id="ARBA00022989"/>
    </source>
</evidence>
<feature type="transmembrane region" description="Helical" evidence="6">
    <location>
        <begin position="313"/>
        <end position="337"/>
    </location>
</feature>
<dbReference type="AlphaFoldDB" id="A0AAE4I298"/>
<feature type="transmembrane region" description="Helical" evidence="6">
    <location>
        <begin position="50"/>
        <end position="73"/>
    </location>
</feature>
<protein>
    <submittedName>
        <fullName evidence="7">Transporter</fullName>
    </submittedName>
</protein>
<dbReference type="RefSeq" id="WP_311797083.1">
    <property type="nucleotide sequence ID" value="NZ_JARQAI010000011.1"/>
</dbReference>
<evidence type="ECO:0000256" key="1">
    <source>
        <dbReference type="ARBA" id="ARBA00004651"/>
    </source>
</evidence>
<dbReference type="EMBL" id="JARQAI010000011">
    <property type="protein sequence ID" value="MDT2737233.1"/>
    <property type="molecule type" value="Genomic_DNA"/>
</dbReference>
<feature type="transmembrane region" description="Helical" evidence="6">
    <location>
        <begin position="156"/>
        <end position="178"/>
    </location>
</feature>
<comment type="caution">
    <text evidence="7">The sequence shown here is derived from an EMBL/GenBank/DDBJ whole genome shotgun (WGS) entry which is preliminary data.</text>
</comment>
<keyword evidence="3 6" id="KW-0812">Transmembrane</keyword>
<evidence type="ECO:0000256" key="3">
    <source>
        <dbReference type="ARBA" id="ARBA00022692"/>
    </source>
</evidence>
<evidence type="ECO:0000256" key="5">
    <source>
        <dbReference type="ARBA" id="ARBA00023136"/>
    </source>
</evidence>
<reference evidence="7" key="1">
    <citation type="submission" date="2023-03" db="EMBL/GenBank/DDBJ databases">
        <authorList>
            <person name="Shen W."/>
            <person name="Cai J."/>
        </authorList>
    </citation>
    <scope>NUCLEOTIDE SEQUENCE</scope>
    <source>
        <strain evidence="7">P69-2</strain>
    </source>
</reference>
<feature type="transmembrane region" description="Helical" evidence="6">
    <location>
        <begin position="442"/>
        <end position="462"/>
    </location>
</feature>
<gene>
    <name evidence="7" type="ORF">P7H00_08835</name>
</gene>
<feature type="transmembrane region" description="Helical" evidence="6">
    <location>
        <begin position="349"/>
        <end position="373"/>
    </location>
</feature>
<keyword evidence="4 6" id="KW-1133">Transmembrane helix</keyword>
<feature type="transmembrane region" description="Helical" evidence="6">
    <location>
        <begin position="125"/>
        <end position="144"/>
    </location>
</feature>
<feature type="transmembrane region" description="Helical" evidence="6">
    <location>
        <begin position="394"/>
        <end position="422"/>
    </location>
</feature>
<comment type="subcellular location">
    <subcellularLocation>
        <location evidence="1">Cell membrane</location>
        <topology evidence="1">Multi-pass membrane protein</topology>
    </subcellularLocation>
</comment>
<feature type="transmembrane region" description="Helical" evidence="6">
    <location>
        <begin position="12"/>
        <end position="30"/>
    </location>
</feature>
<evidence type="ECO:0000313" key="7">
    <source>
        <dbReference type="EMBL" id="MDT2737233.1"/>
    </source>
</evidence>
<dbReference type="PANTHER" id="PTHR30250">
    <property type="entry name" value="PST FAMILY PREDICTED COLANIC ACID TRANSPORTER"/>
    <property type="match status" value="1"/>
</dbReference>
<sequence>MKNKSRMQYSLLNSSISAVIYIFNIAIKFLSRSFFIHFLGAKYLGLNGLFTNVLSMLSLAELGIGTSIVFSLYAPLAKKDKSKINLLMHLYKKIYTVIGVVVGLLGIMLIPILPHIIGDARGIPGIYLIYFLFLLNSVSSYFFTYNRSLLIADQRAYITVIFDFICNVIVTVVQIISLYLFNNYFIYLSIQIFGTIITNLFLTLNVKRLYPYLSSGTGNDHLDEQTKDVLKKNTIGNLSSKIGSVVVSGTDNIFISSFVGIGTVGLYSNYVLIINSIRGLCGQITNSITSSIGNVGVDQNDELSKRIFERHNFVNFSLTFFSSVILVSTINPFIVLWVGNDYELPAKTVFLIILNFIILMLRNSCIVFIDALGLAWQQRWKSVIEALMNISLSFLFLLIFKLGINGVLLATTLSSLLTVSWIEPYVVYKHGLHSNIINYLKIISKQLISLLLALTFSHFLLVDRFSISFIGLVYYGVSGLIIALVIYIIFFWKSAEFEFLFTTLFDIVRKKMKK</sequence>
<keyword evidence="2" id="KW-1003">Cell membrane</keyword>
<proteinExistence type="predicted"/>
<keyword evidence="5 6" id="KW-0472">Membrane</keyword>
<evidence type="ECO:0000256" key="2">
    <source>
        <dbReference type="ARBA" id="ARBA00022475"/>
    </source>
</evidence>
<evidence type="ECO:0000256" key="6">
    <source>
        <dbReference type="SAM" id="Phobius"/>
    </source>
</evidence>
<dbReference type="Proteomes" id="UP001180842">
    <property type="component" value="Unassembled WGS sequence"/>
</dbReference>
<dbReference type="GO" id="GO:0005886">
    <property type="term" value="C:plasma membrane"/>
    <property type="evidence" value="ECO:0007669"/>
    <property type="project" value="UniProtKB-SubCell"/>
</dbReference>
<organism evidence="7 8">
    <name type="scientific">Enterococcus pseudoavium</name>
    <dbReference type="NCBI Taxonomy" id="44007"/>
    <lineage>
        <taxon>Bacteria</taxon>
        <taxon>Bacillati</taxon>
        <taxon>Bacillota</taxon>
        <taxon>Bacilli</taxon>
        <taxon>Lactobacillales</taxon>
        <taxon>Enterococcaceae</taxon>
        <taxon>Enterococcus</taxon>
    </lineage>
</organism>
<feature type="transmembrane region" description="Helical" evidence="6">
    <location>
        <begin position="94"/>
        <end position="113"/>
    </location>
</feature>
<dbReference type="PANTHER" id="PTHR30250:SF26">
    <property type="entry name" value="PSMA PROTEIN"/>
    <property type="match status" value="1"/>
</dbReference>
<name>A0AAE4I298_9ENTE</name>
<evidence type="ECO:0000313" key="8">
    <source>
        <dbReference type="Proteomes" id="UP001180842"/>
    </source>
</evidence>
<dbReference type="InterPro" id="IPR050833">
    <property type="entry name" value="Poly_Biosynth_Transport"/>
</dbReference>
<feature type="transmembrane region" description="Helical" evidence="6">
    <location>
        <begin position="469"/>
        <end position="492"/>
    </location>
</feature>